<reference evidence="1" key="1">
    <citation type="submission" date="2020-04" db="EMBL/GenBank/DDBJ databases">
        <authorList>
            <person name="Chiriac C."/>
            <person name="Salcher M."/>
            <person name="Ghai R."/>
            <person name="Kavagutti S V."/>
        </authorList>
    </citation>
    <scope>NUCLEOTIDE SEQUENCE</scope>
</reference>
<evidence type="ECO:0000313" key="1">
    <source>
        <dbReference type="EMBL" id="CAB4154560.1"/>
    </source>
</evidence>
<gene>
    <name evidence="1" type="ORF">UFOVP654_13</name>
</gene>
<sequence length="168" mass="17415">MNQTPVKQAHLNGSGFMVLGRNRIRGISFTGSATTGFIALFDTTTAPVTTATYGRSGTTVTVTQSAHGLATGDTIGIDFAAGTGGTATNGNYVVTVTNSSTFTITDINSGTITATPAMVYASRWLMSYDVIATDVYNNAPIIPDDGVIAVNGIYAYMSNVVAANIYYG</sequence>
<dbReference type="EMBL" id="LR796614">
    <property type="protein sequence ID" value="CAB4154560.1"/>
    <property type="molecule type" value="Genomic_DNA"/>
</dbReference>
<organism evidence="1">
    <name type="scientific">uncultured Caudovirales phage</name>
    <dbReference type="NCBI Taxonomy" id="2100421"/>
    <lineage>
        <taxon>Viruses</taxon>
        <taxon>Duplodnaviria</taxon>
        <taxon>Heunggongvirae</taxon>
        <taxon>Uroviricota</taxon>
        <taxon>Caudoviricetes</taxon>
        <taxon>Peduoviridae</taxon>
        <taxon>Maltschvirus</taxon>
        <taxon>Maltschvirus maltsch</taxon>
    </lineage>
</organism>
<protein>
    <submittedName>
        <fullName evidence="1">Uncharacterized protein</fullName>
    </submittedName>
</protein>
<accession>A0A6J5N4U9</accession>
<dbReference type="InterPro" id="IPR023366">
    <property type="entry name" value="ATP_synth_asu-like_sf"/>
</dbReference>
<dbReference type="Gene3D" id="2.40.30.20">
    <property type="match status" value="1"/>
</dbReference>
<proteinExistence type="predicted"/>
<name>A0A6J5N4U9_9CAUD</name>